<dbReference type="FunFam" id="2.130.10.10:FF:000471">
    <property type="entry name" value="Peptidylprolyl isomerase domain and WD repeat-containing protein"/>
    <property type="match status" value="1"/>
</dbReference>
<dbReference type="PROSITE" id="PS50072">
    <property type="entry name" value="CSA_PPIASE_2"/>
    <property type="match status" value="1"/>
</dbReference>
<dbReference type="InterPro" id="IPR029000">
    <property type="entry name" value="Cyclophilin-like_dom_sf"/>
</dbReference>
<comment type="catalytic activity">
    <reaction evidence="1">
        <text>[protein]-peptidylproline (omega=180) = [protein]-peptidylproline (omega=0)</text>
        <dbReference type="Rhea" id="RHEA:16237"/>
        <dbReference type="Rhea" id="RHEA-COMP:10747"/>
        <dbReference type="Rhea" id="RHEA-COMP:10748"/>
        <dbReference type="ChEBI" id="CHEBI:83833"/>
        <dbReference type="ChEBI" id="CHEBI:83834"/>
        <dbReference type="EC" id="5.2.1.8"/>
    </reaction>
</comment>
<dbReference type="GO" id="GO:0003755">
    <property type="term" value="F:peptidyl-prolyl cis-trans isomerase activity"/>
    <property type="evidence" value="ECO:0007669"/>
    <property type="project" value="UniProtKB-KW"/>
</dbReference>
<evidence type="ECO:0000256" key="5">
    <source>
        <dbReference type="ARBA" id="ARBA00023110"/>
    </source>
</evidence>
<dbReference type="PANTHER" id="PTHR45625">
    <property type="entry name" value="PEPTIDYL-PROLYL CIS-TRANS ISOMERASE-RELATED"/>
    <property type="match status" value="1"/>
</dbReference>
<protein>
    <recommendedName>
        <fullName evidence="2">peptidylprolyl isomerase</fullName>
        <ecNumber evidence="2">5.2.1.8</ecNumber>
    </recommendedName>
</protein>
<evidence type="ECO:0000256" key="4">
    <source>
        <dbReference type="ARBA" id="ARBA00022737"/>
    </source>
</evidence>
<keyword evidence="4" id="KW-0677">Repeat</keyword>
<dbReference type="FunFam" id="2.40.100.10:FF:000003">
    <property type="entry name" value="Peptidylprolyl isomerase domain and WD repeat-containing 1"/>
    <property type="match status" value="1"/>
</dbReference>
<dbReference type="SUPFAM" id="SSF50978">
    <property type="entry name" value="WD40 repeat-like"/>
    <property type="match status" value="1"/>
</dbReference>
<evidence type="ECO:0000256" key="6">
    <source>
        <dbReference type="ARBA" id="ARBA00023235"/>
    </source>
</evidence>
<dbReference type="InterPro" id="IPR002130">
    <property type="entry name" value="Cyclophilin-type_PPIase_dom"/>
</dbReference>
<dbReference type="InterPro" id="IPR036322">
    <property type="entry name" value="WD40_repeat_dom_sf"/>
</dbReference>
<accession>A0A914CWE9</accession>
<dbReference type="PRINTS" id="PR00153">
    <property type="entry name" value="CSAPPISMRASE"/>
</dbReference>
<dbReference type="InterPro" id="IPR015943">
    <property type="entry name" value="WD40/YVTN_repeat-like_dom_sf"/>
</dbReference>
<dbReference type="AlphaFoldDB" id="A0A914CWE9"/>
<dbReference type="Gene3D" id="2.40.100.10">
    <property type="entry name" value="Cyclophilin-like"/>
    <property type="match status" value="1"/>
</dbReference>
<evidence type="ECO:0000256" key="3">
    <source>
        <dbReference type="ARBA" id="ARBA00022574"/>
    </source>
</evidence>
<name>A0A914CWE9_9BILA</name>
<keyword evidence="8" id="KW-1185">Reference proteome</keyword>
<dbReference type="GO" id="GO:0005634">
    <property type="term" value="C:nucleus"/>
    <property type="evidence" value="ECO:0007669"/>
    <property type="project" value="UniProtKB-ARBA"/>
</dbReference>
<feature type="domain" description="PPIase cyclophilin-type" evidence="7">
    <location>
        <begin position="489"/>
        <end position="637"/>
    </location>
</feature>
<evidence type="ECO:0000313" key="9">
    <source>
        <dbReference type="WBParaSite" id="ACRNAN_scaffold1514.g10889.t1"/>
    </source>
</evidence>
<dbReference type="SMART" id="SM00320">
    <property type="entry name" value="WD40"/>
    <property type="match status" value="4"/>
</dbReference>
<dbReference type="Gene3D" id="2.130.10.10">
    <property type="entry name" value="YVTN repeat-like/Quinoprotein amine dehydrogenase"/>
    <property type="match status" value="2"/>
</dbReference>
<dbReference type="SUPFAM" id="SSF50891">
    <property type="entry name" value="Cyclophilin-like"/>
    <property type="match status" value="1"/>
</dbReference>
<keyword evidence="3" id="KW-0853">WD repeat</keyword>
<evidence type="ECO:0000256" key="1">
    <source>
        <dbReference type="ARBA" id="ARBA00000971"/>
    </source>
</evidence>
<keyword evidence="6" id="KW-0413">Isomerase</keyword>
<proteinExistence type="predicted"/>
<dbReference type="InterPro" id="IPR044666">
    <property type="entry name" value="Cyclophilin_A-like"/>
</dbReference>
<evidence type="ECO:0000256" key="2">
    <source>
        <dbReference type="ARBA" id="ARBA00013194"/>
    </source>
</evidence>
<sequence length="639" mass="72799">MVNVPATDNNNAVETEEPLFKRPRIPVENAEVVPTTSEESKKPKVLKFVDTFLRAIPRASAYEKSFMHRNVITHVLATQTDFIITASCDGHLKFWKKKHNEGIEFVKHFRCHLNEFAHITDNHNGTLMATVCTQDKSVKIFDVVNFDMINMLKLDFHPRTAAWVHQGYDIIQSVAISDANSGTIYIFDGRGANTPIHVLDKLHSKPVYLMEYNTVFDIMVSIDDMGMLEYWSGSKSNYEFPSNVSWEFKTDTDLYEFVKLKQPPKSIKMNPKGQNFATFSADRWIRIFDVKTGKITHRINETLQNYIDLGKENKGHGLQNMEWNRRIATEKEINKDSSAFQFLSMTFDESGNFLIYPSPLGIRVFNLYTEEIVRELGKHENMRFMGVALCRAVPSVTERLQGAATSANVEAAENPNLRKSEPDPMLVACAYKRNRFYLFTNAEPYSTEDETEGTENRDIFNEKPLKEDIVTSVEQAAPESKLSTKATIHTTYGDIHIELFPNECPKAVENFCTHARRGYYNGHTFHRVIKSFMIQTGDPTGKGTGGQSIWGDDFEDEFHPQLRHDKPFRVSMANAGPNTNGSQFFITVCPAEWLDGKNTLFGQVIEGFNVAQKINNVQTYEKSGRPKQEISIISISLKN</sequence>
<evidence type="ECO:0000313" key="8">
    <source>
        <dbReference type="Proteomes" id="UP000887540"/>
    </source>
</evidence>
<dbReference type="Proteomes" id="UP000887540">
    <property type="component" value="Unplaced"/>
</dbReference>
<dbReference type="InterPro" id="IPR001680">
    <property type="entry name" value="WD40_rpt"/>
</dbReference>
<keyword evidence="5" id="KW-0697">Rotamase</keyword>
<dbReference type="Pfam" id="PF00160">
    <property type="entry name" value="Pro_isomerase"/>
    <property type="match status" value="1"/>
</dbReference>
<dbReference type="PANTHER" id="PTHR45625:SF4">
    <property type="entry name" value="PEPTIDYLPROLYL ISOMERASE DOMAIN AND WD REPEAT-CONTAINING PROTEIN 1"/>
    <property type="match status" value="1"/>
</dbReference>
<organism evidence="8 9">
    <name type="scientific">Acrobeloides nanus</name>
    <dbReference type="NCBI Taxonomy" id="290746"/>
    <lineage>
        <taxon>Eukaryota</taxon>
        <taxon>Metazoa</taxon>
        <taxon>Ecdysozoa</taxon>
        <taxon>Nematoda</taxon>
        <taxon>Chromadorea</taxon>
        <taxon>Rhabditida</taxon>
        <taxon>Tylenchina</taxon>
        <taxon>Cephalobomorpha</taxon>
        <taxon>Cephaloboidea</taxon>
        <taxon>Cephalobidae</taxon>
        <taxon>Acrobeloides</taxon>
    </lineage>
</organism>
<reference evidence="9" key="1">
    <citation type="submission" date="2022-11" db="UniProtKB">
        <authorList>
            <consortium name="WormBaseParasite"/>
        </authorList>
    </citation>
    <scope>IDENTIFICATION</scope>
</reference>
<dbReference type="WBParaSite" id="ACRNAN_scaffold1514.g10889.t1">
    <property type="protein sequence ID" value="ACRNAN_scaffold1514.g10889.t1"/>
    <property type="gene ID" value="ACRNAN_scaffold1514.g10889"/>
</dbReference>
<dbReference type="EC" id="5.2.1.8" evidence="2"/>
<evidence type="ECO:0000259" key="7">
    <source>
        <dbReference type="PROSITE" id="PS50072"/>
    </source>
</evidence>